<gene>
    <name evidence="1" type="ORF">DTER00134_LOCUS1844</name>
</gene>
<dbReference type="EMBL" id="HBIP01003970">
    <property type="protein sequence ID" value="CAE0486805.1"/>
    <property type="molecule type" value="Transcribed_RNA"/>
</dbReference>
<reference evidence="1" key="1">
    <citation type="submission" date="2021-01" db="EMBL/GenBank/DDBJ databases">
        <authorList>
            <person name="Corre E."/>
            <person name="Pelletier E."/>
            <person name="Niang G."/>
            <person name="Scheremetjew M."/>
            <person name="Finn R."/>
            <person name="Kale V."/>
            <person name="Holt S."/>
            <person name="Cochrane G."/>
            <person name="Meng A."/>
            <person name="Brown T."/>
            <person name="Cohen L."/>
        </authorList>
    </citation>
    <scope>NUCLEOTIDE SEQUENCE</scope>
    <source>
        <strain evidence="1">CCMP1320</strain>
    </source>
</reference>
<name>A0A7S3QLS9_DUNTE</name>
<organism evidence="1">
    <name type="scientific">Dunaliella tertiolecta</name>
    <name type="common">Green alga</name>
    <dbReference type="NCBI Taxonomy" id="3047"/>
    <lineage>
        <taxon>Eukaryota</taxon>
        <taxon>Viridiplantae</taxon>
        <taxon>Chlorophyta</taxon>
        <taxon>core chlorophytes</taxon>
        <taxon>Chlorophyceae</taxon>
        <taxon>CS clade</taxon>
        <taxon>Chlamydomonadales</taxon>
        <taxon>Dunaliellaceae</taxon>
        <taxon>Dunaliella</taxon>
    </lineage>
</organism>
<accession>A0A7S3QLS9</accession>
<evidence type="ECO:0000313" key="1">
    <source>
        <dbReference type="EMBL" id="CAE0486805.1"/>
    </source>
</evidence>
<proteinExistence type="predicted"/>
<dbReference type="AlphaFoldDB" id="A0A7S3QLS9"/>
<dbReference type="PANTHER" id="PTHR35759">
    <property type="entry name" value="BNAA09G03860D PROTEIN"/>
    <property type="match status" value="1"/>
</dbReference>
<dbReference type="PANTHER" id="PTHR35759:SF1">
    <property type="entry name" value="OS07G0673000 PROTEIN"/>
    <property type="match status" value="1"/>
</dbReference>
<sequence>MHTKKLRNKVAPLQGITLPPRNYFAPPRKGFERLTVHHSPNSSLGDSQGDSLSPFLVNSLLRRCLARQVLSLMDSLNVQDKEMKLGRRALLPNDSPSSSTCHWPHKYGMHPVNQLPVPPPPEAWALIESAISNIIQSGHVSARDALLPHLTPPVYAVLSTSGPLGDRCQLTPYHMGARFRAPELNDFVAKLFESVAAAAALQPDLPMVNLSRYDLFHAHLFLGECYSRDNGLGPSIETSIDLQKRSGPTFRVLAEATEGKEHHCEQRGLGLGLLFHCKEYPAFDETDFPYSLGFCQAGSNVRWEAKSFSQRNVIWFKSSMVFLNTGPGSIAHHHLLWPESRELQTVYEEDFGRCIADVTYFHGHHPDHQANLFVTPTG</sequence>
<protein>
    <submittedName>
        <fullName evidence="1">Uncharacterized protein</fullName>
    </submittedName>
</protein>